<keyword evidence="2 4" id="KW-0378">Hydrolase</keyword>
<accession>A0ABQ3KZ72</accession>
<keyword evidence="5" id="KW-1185">Reference proteome</keyword>
<dbReference type="EMBL" id="BNAO01000005">
    <property type="protein sequence ID" value="GHG71827.1"/>
    <property type="molecule type" value="Genomic_DNA"/>
</dbReference>
<comment type="cofactor">
    <cofactor evidence="1">
        <name>Mg(2+)</name>
        <dbReference type="ChEBI" id="CHEBI:18420"/>
    </cofactor>
</comment>
<gene>
    <name evidence="4" type="ORF">GCM10010919_23620</name>
</gene>
<dbReference type="PROSITE" id="PS00893">
    <property type="entry name" value="NUDIX_BOX"/>
    <property type="match status" value="1"/>
</dbReference>
<dbReference type="Pfam" id="PF00293">
    <property type="entry name" value="NUDIX"/>
    <property type="match status" value="1"/>
</dbReference>
<feature type="domain" description="Nudix hydrolase" evidence="3">
    <location>
        <begin position="5"/>
        <end position="137"/>
    </location>
</feature>
<comment type="caution">
    <text evidence="4">The sequence shown here is derived from an EMBL/GenBank/DDBJ whole genome shotgun (WGS) entry which is preliminary data.</text>
</comment>
<organism evidence="4 5">
    <name type="scientific">Alishewanella longhuensis</name>
    <dbReference type="NCBI Taxonomy" id="1091037"/>
    <lineage>
        <taxon>Bacteria</taxon>
        <taxon>Pseudomonadati</taxon>
        <taxon>Pseudomonadota</taxon>
        <taxon>Gammaproteobacteria</taxon>
        <taxon>Alteromonadales</taxon>
        <taxon>Alteromonadaceae</taxon>
        <taxon>Alishewanella</taxon>
    </lineage>
</organism>
<dbReference type="PANTHER" id="PTHR43222">
    <property type="entry name" value="NUDIX HYDROLASE 23"/>
    <property type="match status" value="1"/>
</dbReference>
<proteinExistence type="predicted"/>
<sequence>MSRNRLHLTVAAVIVFDNKFLLVEERDKLGGHRVLNQPAGHMEEDEDVVTAICREVTEETGLVLKPTAWLGLSQLRASNQHTYIRVNFLFEPTSLPAGYQPQDSDILALHWLTEAELAAQNIPVRSQLVTDAIKAYRQDTRLSLELIQPLLTL</sequence>
<dbReference type="GO" id="GO:0016787">
    <property type="term" value="F:hydrolase activity"/>
    <property type="evidence" value="ECO:0007669"/>
    <property type="project" value="UniProtKB-KW"/>
</dbReference>
<name>A0ABQ3KZ72_9ALTE</name>
<dbReference type="InterPro" id="IPR015797">
    <property type="entry name" value="NUDIX_hydrolase-like_dom_sf"/>
</dbReference>
<protein>
    <submittedName>
        <fullName evidence="4">NUDIX hydrolase</fullName>
    </submittedName>
</protein>
<dbReference type="PROSITE" id="PS51462">
    <property type="entry name" value="NUDIX"/>
    <property type="match status" value="1"/>
</dbReference>
<dbReference type="InterPro" id="IPR000086">
    <property type="entry name" value="NUDIX_hydrolase_dom"/>
</dbReference>
<dbReference type="InterPro" id="IPR020084">
    <property type="entry name" value="NUDIX_hydrolase_CS"/>
</dbReference>
<dbReference type="Proteomes" id="UP000659697">
    <property type="component" value="Unassembled WGS sequence"/>
</dbReference>
<dbReference type="PANTHER" id="PTHR43222:SF11">
    <property type="entry name" value="PHOSPHATASE NUDJ"/>
    <property type="match status" value="1"/>
</dbReference>
<dbReference type="SUPFAM" id="SSF55811">
    <property type="entry name" value="Nudix"/>
    <property type="match status" value="1"/>
</dbReference>
<reference evidence="5" key="1">
    <citation type="journal article" date="2019" name="Int. J. Syst. Evol. Microbiol.">
        <title>The Global Catalogue of Microorganisms (GCM) 10K type strain sequencing project: providing services to taxonomists for standard genome sequencing and annotation.</title>
        <authorList>
            <consortium name="The Broad Institute Genomics Platform"/>
            <consortium name="The Broad Institute Genome Sequencing Center for Infectious Disease"/>
            <person name="Wu L."/>
            <person name="Ma J."/>
        </authorList>
    </citation>
    <scope>NUCLEOTIDE SEQUENCE [LARGE SCALE GENOMIC DNA]</scope>
    <source>
        <strain evidence="5">CGMCC 1.7003</strain>
    </source>
</reference>
<dbReference type="RefSeq" id="WP_189433206.1">
    <property type="nucleotide sequence ID" value="NZ_BNAO01000005.1"/>
</dbReference>
<evidence type="ECO:0000313" key="4">
    <source>
        <dbReference type="EMBL" id="GHG71827.1"/>
    </source>
</evidence>
<evidence type="ECO:0000256" key="1">
    <source>
        <dbReference type="ARBA" id="ARBA00001946"/>
    </source>
</evidence>
<evidence type="ECO:0000313" key="5">
    <source>
        <dbReference type="Proteomes" id="UP000659697"/>
    </source>
</evidence>
<dbReference type="Gene3D" id="3.90.79.10">
    <property type="entry name" value="Nucleoside Triphosphate Pyrophosphohydrolase"/>
    <property type="match status" value="1"/>
</dbReference>
<evidence type="ECO:0000256" key="2">
    <source>
        <dbReference type="ARBA" id="ARBA00022801"/>
    </source>
</evidence>
<evidence type="ECO:0000259" key="3">
    <source>
        <dbReference type="PROSITE" id="PS51462"/>
    </source>
</evidence>